<dbReference type="PANTHER" id="PTHR45835">
    <property type="entry name" value="YALI0A06105P"/>
    <property type="match status" value="1"/>
</dbReference>
<dbReference type="AlphaFoldDB" id="A0A5N6PWR4"/>
<name>A0A5N6PWR4_9ASTR</name>
<feature type="region of interest" description="Disordered" evidence="1">
    <location>
        <begin position="233"/>
        <end position="276"/>
    </location>
</feature>
<sequence>MECQSQSYLIATVDSRRISGSPCIRLWHEIGHEYPLSTRRRTGKLESHLPLVEFSYNIATTLAFKLQPFEALYGRKCRSPICWAEVGDSQLTGPELVHETTEKIVQIRKRMAAARDRQKSYADKRRKPLEFQVGTEVTQGTGGDYGPRTKKLKLSKIPIVKVRWNSRRGPEFTWEREDQMKQKYPHLFAEQAILATQVEFRDEILSNMGRIDGRPRREIHLSAVSLRDTRRYPELKFGSDSDPSEASAAASQADAPVPPAPEPAPMPSPPRAPAWDGLRRMRGQARKTTGLPIRRQMAPRDEPDTLKLGLRFKLEDIEGSHCWSFAPLPPPSTRLGEGFENSRSCNITFHQIVKHLR</sequence>
<reference evidence="2 3" key="1">
    <citation type="submission" date="2019-05" db="EMBL/GenBank/DDBJ databases">
        <title>Mikania micrantha, genome provides insights into the molecular mechanism of rapid growth.</title>
        <authorList>
            <person name="Liu B."/>
        </authorList>
    </citation>
    <scope>NUCLEOTIDE SEQUENCE [LARGE SCALE GENOMIC DNA]</scope>
    <source>
        <strain evidence="2">NLD-2019</strain>
        <tissue evidence="2">Leaf</tissue>
    </source>
</reference>
<protein>
    <recommendedName>
        <fullName evidence="4">Reverse transcriptase domain-containing protein</fullName>
    </recommendedName>
</protein>
<keyword evidence="3" id="KW-1185">Reference proteome</keyword>
<dbReference type="EMBL" id="SZYD01000002">
    <property type="protein sequence ID" value="KAD7117251.1"/>
    <property type="molecule type" value="Genomic_DNA"/>
</dbReference>
<evidence type="ECO:0008006" key="4">
    <source>
        <dbReference type="Google" id="ProtNLM"/>
    </source>
</evidence>
<evidence type="ECO:0000313" key="2">
    <source>
        <dbReference type="EMBL" id="KAD7117251.1"/>
    </source>
</evidence>
<proteinExistence type="predicted"/>
<dbReference type="PANTHER" id="PTHR45835:SF99">
    <property type="entry name" value="CHROMO DOMAIN-CONTAINING PROTEIN-RELATED"/>
    <property type="match status" value="1"/>
</dbReference>
<feature type="compositionally biased region" description="Pro residues" evidence="1">
    <location>
        <begin position="256"/>
        <end position="272"/>
    </location>
</feature>
<organism evidence="2 3">
    <name type="scientific">Mikania micrantha</name>
    <name type="common">bitter vine</name>
    <dbReference type="NCBI Taxonomy" id="192012"/>
    <lineage>
        <taxon>Eukaryota</taxon>
        <taxon>Viridiplantae</taxon>
        <taxon>Streptophyta</taxon>
        <taxon>Embryophyta</taxon>
        <taxon>Tracheophyta</taxon>
        <taxon>Spermatophyta</taxon>
        <taxon>Magnoliopsida</taxon>
        <taxon>eudicotyledons</taxon>
        <taxon>Gunneridae</taxon>
        <taxon>Pentapetalae</taxon>
        <taxon>asterids</taxon>
        <taxon>campanulids</taxon>
        <taxon>Asterales</taxon>
        <taxon>Asteraceae</taxon>
        <taxon>Asteroideae</taxon>
        <taxon>Heliantheae alliance</taxon>
        <taxon>Eupatorieae</taxon>
        <taxon>Mikania</taxon>
    </lineage>
</organism>
<evidence type="ECO:0000313" key="3">
    <source>
        <dbReference type="Proteomes" id="UP000326396"/>
    </source>
</evidence>
<feature type="compositionally biased region" description="Low complexity" evidence="1">
    <location>
        <begin position="240"/>
        <end position="255"/>
    </location>
</feature>
<dbReference type="Proteomes" id="UP000326396">
    <property type="component" value="Linkage Group LG10"/>
</dbReference>
<comment type="caution">
    <text evidence="2">The sequence shown here is derived from an EMBL/GenBank/DDBJ whole genome shotgun (WGS) entry which is preliminary data.</text>
</comment>
<evidence type="ECO:0000256" key="1">
    <source>
        <dbReference type="SAM" id="MobiDB-lite"/>
    </source>
</evidence>
<gene>
    <name evidence="2" type="ORF">E3N88_04519</name>
</gene>
<accession>A0A5N6PWR4</accession>
<dbReference type="OrthoDB" id="532080at2759"/>